<proteinExistence type="inferred from homology"/>
<evidence type="ECO:0000256" key="1">
    <source>
        <dbReference type="ARBA" id="ARBA00022448"/>
    </source>
</evidence>
<evidence type="ECO:0000313" key="8">
    <source>
        <dbReference type="Proteomes" id="UP000198575"/>
    </source>
</evidence>
<dbReference type="EMBL" id="FOVF01000008">
    <property type="protein sequence ID" value="SFN21715.1"/>
    <property type="molecule type" value="Genomic_DNA"/>
</dbReference>
<dbReference type="GO" id="GO:0005886">
    <property type="term" value="C:plasma membrane"/>
    <property type="evidence" value="ECO:0007669"/>
    <property type="project" value="UniProtKB-SubCell"/>
</dbReference>
<comment type="cofactor">
    <cofactor evidence="6">
        <name>Zn(2+)</name>
        <dbReference type="ChEBI" id="CHEBI:29105"/>
    </cofactor>
</comment>
<dbReference type="GO" id="GO:0008270">
    <property type="term" value="F:zinc ion binding"/>
    <property type="evidence" value="ECO:0007669"/>
    <property type="project" value="UniProtKB-UniRule"/>
</dbReference>
<evidence type="ECO:0000313" key="7">
    <source>
        <dbReference type="EMBL" id="SFN21715.1"/>
    </source>
</evidence>
<comment type="subunit">
    <text evidence="6">Forms a complex with DabB.</text>
</comment>
<keyword evidence="2 6" id="KW-1003">Cell membrane</keyword>
<dbReference type="PANTHER" id="PTHR38344">
    <property type="entry name" value="UPF0753 PROTEIN AQ_863"/>
    <property type="match status" value="1"/>
</dbReference>
<protein>
    <recommendedName>
        <fullName evidence="6">Probable inorganic carbon transporter subunit DabA</fullName>
    </recommendedName>
</protein>
<comment type="subcellular location">
    <subcellularLocation>
        <location evidence="6">Cell membrane</location>
        <topology evidence="6">Peripheral membrane protein</topology>
    </subcellularLocation>
</comment>
<feature type="binding site" evidence="6">
    <location>
        <position position="344"/>
    </location>
    <ligand>
        <name>Zn(2+)</name>
        <dbReference type="ChEBI" id="CHEBI:29105"/>
    </ligand>
</feature>
<dbReference type="STRING" id="578942.SAMN05216289_10844"/>
<evidence type="ECO:0000256" key="6">
    <source>
        <dbReference type="HAMAP-Rule" id="MF_01871"/>
    </source>
</evidence>
<comment type="function">
    <text evidence="6">Part of an energy-coupled inorganic carbon pump.</text>
</comment>
<keyword evidence="4 6" id="KW-0862">Zinc</keyword>
<organism evidence="7 8">
    <name type="scientific">Dokdonella immobilis</name>
    <dbReference type="NCBI Taxonomy" id="578942"/>
    <lineage>
        <taxon>Bacteria</taxon>
        <taxon>Pseudomonadati</taxon>
        <taxon>Pseudomonadota</taxon>
        <taxon>Gammaproteobacteria</taxon>
        <taxon>Lysobacterales</taxon>
        <taxon>Rhodanobacteraceae</taxon>
        <taxon>Dokdonella</taxon>
    </lineage>
</organism>
<gene>
    <name evidence="6" type="primary">dabA</name>
    <name evidence="7" type="ORF">SAMN05216289_10844</name>
</gene>
<reference evidence="7 8" key="1">
    <citation type="submission" date="2016-10" db="EMBL/GenBank/DDBJ databases">
        <authorList>
            <person name="de Groot N.N."/>
        </authorList>
    </citation>
    <scope>NUCLEOTIDE SEQUENCE [LARGE SCALE GENOMIC DNA]</scope>
    <source>
        <strain evidence="7 8">CGMCC 1.7659</strain>
    </source>
</reference>
<evidence type="ECO:0000256" key="4">
    <source>
        <dbReference type="ARBA" id="ARBA00022833"/>
    </source>
</evidence>
<dbReference type="RefSeq" id="WP_217647826.1">
    <property type="nucleotide sequence ID" value="NZ_FOVF01000008.1"/>
</dbReference>
<dbReference type="HAMAP" id="MF_01871">
    <property type="entry name" value="DabA"/>
    <property type="match status" value="1"/>
</dbReference>
<evidence type="ECO:0000256" key="3">
    <source>
        <dbReference type="ARBA" id="ARBA00022723"/>
    </source>
</evidence>
<dbReference type="AlphaFoldDB" id="A0A1I4X7P1"/>
<evidence type="ECO:0000256" key="5">
    <source>
        <dbReference type="ARBA" id="ARBA00023136"/>
    </source>
</evidence>
<feature type="binding site" evidence="6">
    <location>
        <position position="532"/>
    </location>
    <ligand>
        <name>Zn(2+)</name>
        <dbReference type="ChEBI" id="CHEBI:29105"/>
    </ligand>
</feature>
<dbReference type="Pfam" id="PF10070">
    <property type="entry name" value="DabA"/>
    <property type="match status" value="1"/>
</dbReference>
<feature type="binding site" evidence="6">
    <location>
        <position position="342"/>
    </location>
    <ligand>
        <name>Zn(2+)</name>
        <dbReference type="ChEBI" id="CHEBI:29105"/>
    </ligand>
</feature>
<keyword evidence="8" id="KW-1185">Reference proteome</keyword>
<sequence length="828" mass="90881">MTLALMALPRNADASRAAAIETAIESACRSIAPTWPLDRFIAVSPYWEQIERPFAEVDARQRRLAGRGLQMPFDYFRETWRERRFDAGHLRTAVAEQGVAGEVEAIIAALESAHAPADERRPLPLPSDSLDRHRDLRHEPAWADLVTQQVSQFCAAWFDAGESDWAMPTGASLYADWRRAIAADRGIDLLVHLPQRKARVAMLEPDARAMIGQAVDALGILDAELEDFLHLVLMRINGWAAWCAYRRWQARLGGSEDDCLLELLAIRLAWECLLDDGRRDDHSSWADWRKAWQRRDPEPVGSRFARTCQRALEIAYEQRLGRSLAACTDRDEAAAEVLAVFCIDVRSEVFRRALEAVAPNLRTAGFAGFFGLPVAYAPIGTALREPRLPGLLAPALEVSERVVAGSDDDLRRRRGQRLQASAGWRSTWQLPAAAFGLVEALGIGHALKLVRRSLPATAARCAVTDAGLSKHELDSLRPRLVIAGSDVRKKRVDLAETVLRAMSLSRIEARVVALVGHGSQSANNAHAAGLDCGACGGQAGDLNARVLADLLNDSTVRAALPGRGLQIPDDTVFVAALHNTTTDEVELFEDHAIPGSQAPLVRGLVDALRAAGARARAERAATLGLDAASGDARLLRALHQRANHWAETRPEWGLAGNAAFIVAPRARSRGVDLGGRAFLHDYDWRSDRGEVLELIMTAPMVVAHWINMQYHASMVDPVLYGSGNKLLHNVVGGHIGVFEGNSGDLRIGLPLQSLYDGRRWMHEPLRLSVFIEAPRPMIDAVIERHAVVRQLVDNGWLHLFRIEPEGHAVEVRSGGAWIAGTEAAPVHD</sequence>
<dbReference type="PANTHER" id="PTHR38344:SF1">
    <property type="entry name" value="INORGANIC CARBON TRANSPORTER SUBUNIT DABA-RELATED"/>
    <property type="match status" value="1"/>
</dbReference>
<dbReference type="Proteomes" id="UP000198575">
    <property type="component" value="Unassembled WGS sequence"/>
</dbReference>
<evidence type="ECO:0000256" key="2">
    <source>
        <dbReference type="ARBA" id="ARBA00022475"/>
    </source>
</evidence>
<keyword evidence="3 6" id="KW-0479">Metal-binding</keyword>
<comment type="similarity">
    <text evidence="6">Belongs to the inorganic carbon transporter (TC 9.A.2) DabA family.</text>
</comment>
<keyword evidence="5 6" id="KW-0472">Membrane</keyword>
<dbReference type="InterPro" id="IPR018752">
    <property type="entry name" value="DabA"/>
</dbReference>
<feature type="binding site" evidence="6">
    <location>
        <position position="517"/>
    </location>
    <ligand>
        <name>Zn(2+)</name>
        <dbReference type="ChEBI" id="CHEBI:29105"/>
    </ligand>
</feature>
<keyword evidence="1 6" id="KW-0813">Transport</keyword>
<accession>A0A1I4X7P1</accession>
<name>A0A1I4X7P1_9GAMM</name>